<evidence type="ECO:0000256" key="3">
    <source>
        <dbReference type="ARBA" id="ARBA00022679"/>
    </source>
</evidence>
<keyword evidence="4 7" id="KW-0812">Transmembrane</keyword>
<dbReference type="STRING" id="1236970.JCM9140_3920"/>
<feature type="transmembrane region" description="Helical" evidence="7">
    <location>
        <begin position="162"/>
        <end position="183"/>
    </location>
</feature>
<feature type="transmembrane region" description="Helical" evidence="7">
    <location>
        <begin position="134"/>
        <end position="150"/>
    </location>
</feature>
<proteinExistence type="predicted"/>
<evidence type="ECO:0000256" key="6">
    <source>
        <dbReference type="ARBA" id="ARBA00023136"/>
    </source>
</evidence>
<keyword evidence="5 7" id="KW-1133">Transmembrane helix</keyword>
<evidence type="ECO:0000256" key="4">
    <source>
        <dbReference type="ARBA" id="ARBA00022692"/>
    </source>
</evidence>
<evidence type="ECO:0000313" key="9">
    <source>
        <dbReference type="Proteomes" id="UP000018890"/>
    </source>
</evidence>
<gene>
    <name evidence="8" type="ORF">JCM9140_3920</name>
</gene>
<organism evidence="8 9">
    <name type="scientific">Halalkalibacter wakoensis JCM 9140</name>
    <dbReference type="NCBI Taxonomy" id="1236970"/>
    <lineage>
        <taxon>Bacteria</taxon>
        <taxon>Bacillati</taxon>
        <taxon>Bacillota</taxon>
        <taxon>Bacilli</taxon>
        <taxon>Bacillales</taxon>
        <taxon>Bacillaceae</taxon>
        <taxon>Halalkalibacter</taxon>
    </lineage>
</organism>
<evidence type="ECO:0000256" key="7">
    <source>
        <dbReference type="SAM" id="Phobius"/>
    </source>
</evidence>
<dbReference type="InterPro" id="IPR025993">
    <property type="entry name" value="Ceramide_glucosylTrfase"/>
</dbReference>
<reference evidence="8" key="1">
    <citation type="journal article" date="2014" name="Genome Announc.">
        <title>Draft Genome Sequences of Three Alkaliphilic Bacillus Strains, Bacillus wakoensis JCM 9140T, Bacillus akibai JCM 9157T, and Bacillus hemicellulosilyticus JCM 9152T.</title>
        <authorList>
            <person name="Yuki M."/>
            <person name="Oshima K."/>
            <person name="Suda W."/>
            <person name="Oshida Y."/>
            <person name="Kitamura K."/>
            <person name="Iida T."/>
            <person name="Hattori M."/>
            <person name="Ohkuma M."/>
        </authorList>
    </citation>
    <scope>NUCLEOTIDE SEQUENCE [LARGE SCALE GENOMIC DNA]</scope>
    <source>
        <strain evidence="8">JCM 9140</strain>
    </source>
</reference>
<evidence type="ECO:0000313" key="8">
    <source>
        <dbReference type="EMBL" id="GAE27763.1"/>
    </source>
</evidence>
<evidence type="ECO:0000256" key="2">
    <source>
        <dbReference type="ARBA" id="ARBA00022676"/>
    </source>
</evidence>
<dbReference type="Proteomes" id="UP000018890">
    <property type="component" value="Unassembled WGS sequence"/>
</dbReference>
<dbReference type="GO" id="GO:0016757">
    <property type="term" value="F:glycosyltransferase activity"/>
    <property type="evidence" value="ECO:0007669"/>
    <property type="project" value="UniProtKB-KW"/>
</dbReference>
<evidence type="ECO:0000256" key="5">
    <source>
        <dbReference type="ARBA" id="ARBA00022989"/>
    </source>
</evidence>
<dbReference type="Pfam" id="PF13506">
    <property type="entry name" value="Glyco_transf_21"/>
    <property type="match status" value="1"/>
</dbReference>
<feature type="transmembrane region" description="Helical" evidence="7">
    <location>
        <begin position="104"/>
        <end position="127"/>
    </location>
</feature>
<dbReference type="AlphaFoldDB" id="W4Q7T0"/>
<evidence type="ECO:0000256" key="1">
    <source>
        <dbReference type="ARBA" id="ARBA00004141"/>
    </source>
</evidence>
<keyword evidence="2" id="KW-0328">Glycosyltransferase</keyword>
<sequence length="196" mass="22514">MQHFLVLFHLPLVMANLTRRPAFTAAHGAFMFFHHDAYKKIGGHKAVQSSLVEDVALAKEMKRSKETVILANITHEVSCYMYETNKEVWNGFAKNAFPGIGRSYLLALGISMFYITTFVSPLALAFIGLFTSQLLYVIPLLLIWTLKAYIDWTTNQKNGLFFLMPFSALMLVIMLHYSIFLALRKKGYEWKGRRYS</sequence>
<keyword evidence="6 7" id="KW-0472">Membrane</keyword>
<accession>W4Q7T0</accession>
<dbReference type="EMBL" id="BAUT01000063">
    <property type="protein sequence ID" value="GAE27763.1"/>
    <property type="molecule type" value="Genomic_DNA"/>
</dbReference>
<name>W4Q7T0_9BACI</name>
<keyword evidence="9" id="KW-1185">Reference proteome</keyword>
<keyword evidence="3 8" id="KW-0808">Transferase</keyword>
<comment type="subcellular location">
    <subcellularLocation>
        <location evidence="1">Membrane</location>
        <topology evidence="1">Multi-pass membrane protein</topology>
    </subcellularLocation>
</comment>
<comment type="caution">
    <text evidence="8">The sequence shown here is derived from an EMBL/GenBank/DDBJ whole genome shotgun (WGS) entry which is preliminary data.</text>
</comment>
<protein>
    <submittedName>
        <fullName evidence="8">Glycosyltransferase</fullName>
    </submittedName>
</protein>
<dbReference type="GO" id="GO:0016020">
    <property type="term" value="C:membrane"/>
    <property type="evidence" value="ECO:0007669"/>
    <property type="project" value="UniProtKB-SubCell"/>
</dbReference>